<keyword evidence="2" id="KW-1185">Reference proteome</keyword>
<gene>
    <name evidence="1" type="ORF">DJ013_04970</name>
</gene>
<protein>
    <submittedName>
        <fullName evidence="1">Uncharacterized protein</fullName>
    </submittedName>
</protein>
<dbReference type="EMBL" id="CP029480">
    <property type="protein sequence ID" value="AWV97551.1"/>
    <property type="molecule type" value="Genomic_DNA"/>
</dbReference>
<name>A0A2Z4G8P0_9BACT</name>
<proteinExistence type="predicted"/>
<accession>A0A2Z4G8P0</accession>
<sequence length="109" mass="11953">MTENVNTSGFTQLGEESPAIKLKTILDTSPDTEGGTKSIPHGLTAGQIINVSVYINNSSQNWIPPNYNSGPNYEYDYYFNNTSVVLKTMAANSSNVTDKPLKILITYTE</sequence>
<organism evidence="1 2">
    <name type="scientific">Arcticibacterium luteifluviistationis</name>
    <dbReference type="NCBI Taxonomy" id="1784714"/>
    <lineage>
        <taxon>Bacteria</taxon>
        <taxon>Pseudomonadati</taxon>
        <taxon>Bacteroidota</taxon>
        <taxon>Cytophagia</taxon>
        <taxon>Cytophagales</taxon>
        <taxon>Leadbetterellaceae</taxon>
        <taxon>Arcticibacterium</taxon>
    </lineage>
</organism>
<dbReference type="RefSeq" id="WP_111370653.1">
    <property type="nucleotide sequence ID" value="NZ_CP029480.1"/>
</dbReference>
<reference evidence="1 2" key="1">
    <citation type="submission" date="2018-05" db="EMBL/GenBank/DDBJ databases">
        <title>Complete genome sequence of Arcticibacterium luteifluviistationis SM1504T, a cytophagaceae bacterium isolated from Arctic surface seawater.</title>
        <authorList>
            <person name="Li Y."/>
            <person name="Qin Q.-L."/>
        </authorList>
    </citation>
    <scope>NUCLEOTIDE SEQUENCE [LARGE SCALE GENOMIC DNA]</scope>
    <source>
        <strain evidence="1 2">SM1504</strain>
    </source>
</reference>
<dbReference type="KEGG" id="als:DJ013_04970"/>
<dbReference type="Proteomes" id="UP000249873">
    <property type="component" value="Chromosome"/>
</dbReference>
<evidence type="ECO:0000313" key="2">
    <source>
        <dbReference type="Proteomes" id="UP000249873"/>
    </source>
</evidence>
<evidence type="ECO:0000313" key="1">
    <source>
        <dbReference type="EMBL" id="AWV97551.1"/>
    </source>
</evidence>
<dbReference type="AlphaFoldDB" id="A0A2Z4G8P0"/>